<organism evidence="2 3">
    <name type="scientific">Vulcanisaeta distributa (strain DSM 14429 / JCM 11212 / NBRC 100878 / IC-017)</name>
    <dbReference type="NCBI Taxonomy" id="572478"/>
    <lineage>
        <taxon>Archaea</taxon>
        <taxon>Thermoproteota</taxon>
        <taxon>Thermoprotei</taxon>
        <taxon>Thermoproteales</taxon>
        <taxon>Thermoproteaceae</taxon>
        <taxon>Vulcanisaeta</taxon>
    </lineage>
</organism>
<keyword evidence="1" id="KW-0240">DNA-directed RNA polymerase</keyword>
<name>E1QT64_VULDI</name>
<comment type="subunit">
    <text evidence="1">Part of the RNA polymerase complex.</text>
</comment>
<dbReference type="eggNOG" id="arCOG07480">
    <property type="taxonomic scope" value="Archaea"/>
</dbReference>
<keyword evidence="1" id="KW-0808">Transferase</keyword>
<dbReference type="EC" id="2.7.7.6" evidence="1"/>
<comment type="function">
    <text evidence="1">DNA-dependent RNA polymerase (RNAP) catalyzes the transcription of DNA into RNA using the four ribonucleoside triphosphates as substrates.</text>
</comment>
<proteinExistence type="inferred from homology"/>
<evidence type="ECO:0000313" key="2">
    <source>
        <dbReference type="EMBL" id="ADN49656.1"/>
    </source>
</evidence>
<comment type="cofactor">
    <cofactor evidence="1">
        <name>Zn(2+)</name>
        <dbReference type="ChEBI" id="CHEBI:29105"/>
    </cofactor>
    <text evidence="1">Binds 1 zinc ion.</text>
</comment>
<dbReference type="GO" id="GO:0006351">
    <property type="term" value="P:DNA-templated transcription"/>
    <property type="evidence" value="ECO:0007669"/>
    <property type="project" value="UniProtKB-UniRule"/>
</dbReference>
<comment type="subcellular location">
    <subcellularLocation>
        <location evidence="1">Cytoplasm</location>
    </subcellularLocation>
</comment>
<dbReference type="HOGENOM" id="CLU_2613412_0_0_2"/>
<dbReference type="GeneID" id="9751162"/>
<dbReference type="STRING" id="572478.Vdis_0245"/>
<keyword evidence="1" id="KW-0548">Nucleotidyltransferase</keyword>
<dbReference type="RefSeq" id="WP_013335381.1">
    <property type="nucleotide sequence ID" value="NC_014537.1"/>
</dbReference>
<keyword evidence="3" id="KW-1185">Reference proteome</keyword>
<keyword evidence="1" id="KW-0963">Cytoplasm</keyword>
<reference evidence="3" key="2">
    <citation type="journal article" date="2010" name="Stand. Genomic Sci.">
        <title>Complete genome sequence of Vulcanisaeta distributa type strain (IC-017T).</title>
        <authorList>
            <person name="Mavromatis K."/>
            <person name="Sikorski J."/>
            <person name="Pabst E."/>
            <person name="Teshima H."/>
            <person name="Lapidus A."/>
            <person name="Lucas S."/>
            <person name="Nolan M."/>
            <person name="Glavina Del Rio T."/>
            <person name="Cheng J."/>
            <person name="Bruce D."/>
            <person name="Goodwin L."/>
            <person name="Pitluck S."/>
            <person name="Liolios K."/>
            <person name="Ivanova N."/>
            <person name="Mikhailova N."/>
            <person name="Pati A."/>
            <person name="Chen A."/>
            <person name="Palaniappan K."/>
            <person name="Land M."/>
            <person name="Hauser L."/>
            <person name="Chang Y."/>
            <person name="Jeffries C."/>
            <person name="Rohde M."/>
            <person name="Spring S."/>
            <person name="Goker M."/>
            <person name="Wirth R."/>
            <person name="Woyke T."/>
            <person name="Bristow J."/>
            <person name="Eisen J."/>
            <person name="Markowitz V."/>
            <person name="Hugenholtz P."/>
            <person name="Klenk H."/>
            <person name="Kyrpides N."/>
        </authorList>
    </citation>
    <scope>NUCLEOTIDE SEQUENCE [LARGE SCALE GENOMIC DNA]</scope>
    <source>
        <strain evidence="3">DSM 14429 / JCM 11212 / NBRC 100878 / IC-017</strain>
    </source>
</reference>
<dbReference type="EMBL" id="CP002100">
    <property type="protein sequence ID" value="ADN49656.1"/>
    <property type="molecule type" value="Genomic_DNA"/>
</dbReference>
<dbReference type="GO" id="GO:0005737">
    <property type="term" value="C:cytoplasm"/>
    <property type="evidence" value="ECO:0007669"/>
    <property type="project" value="UniProtKB-SubCell"/>
</dbReference>
<keyword evidence="1" id="KW-0862">Zinc</keyword>
<dbReference type="GO" id="GO:0003899">
    <property type="term" value="F:DNA-directed RNA polymerase activity"/>
    <property type="evidence" value="ECO:0007669"/>
    <property type="project" value="UniProtKB-UniRule"/>
</dbReference>
<protein>
    <recommendedName>
        <fullName evidence="1">DNA-directed RNA polymerase subunit Rpo12</fullName>
        <ecNumber evidence="1">2.7.7.6</ecNumber>
    </recommendedName>
    <alternativeName>
        <fullName evidence="1">DNA-directed RNA polymerase subunit P</fullName>
    </alternativeName>
</protein>
<dbReference type="AlphaFoldDB" id="E1QT64"/>
<dbReference type="GO" id="GO:0003677">
    <property type="term" value="F:DNA binding"/>
    <property type="evidence" value="ECO:0007669"/>
    <property type="project" value="InterPro"/>
</dbReference>
<comment type="similarity">
    <text evidence="1">Belongs to the archaeal Rpo12/eukaryotic RPC10 RNA polymerase subunit family.</text>
</comment>
<reference evidence="2 3" key="1">
    <citation type="journal article" date="2010" name="Stand. Genomic Sci.">
        <title>Complete genome sequence of Vulcanisaeta distributa type strain (IC-017).</title>
        <authorList>
            <person name="Mavromatis K."/>
            <person name="Sikorski J."/>
            <person name="Pabst E."/>
            <person name="Teshima H."/>
            <person name="Lapidus A."/>
            <person name="Lucas S."/>
            <person name="Nolan M."/>
            <person name="Glavina Del Rio T."/>
            <person name="Cheng J.F."/>
            <person name="Bruce D."/>
            <person name="Goodwin L."/>
            <person name="Pitluck S."/>
            <person name="Liolios K."/>
            <person name="Ivanova N."/>
            <person name="Mikhailova N."/>
            <person name="Pati A."/>
            <person name="Chen A."/>
            <person name="Palaniappan K."/>
            <person name="Land M."/>
            <person name="Hauser L."/>
            <person name="Chang Y.J."/>
            <person name="Jeffries C.D."/>
            <person name="Rohde M."/>
            <person name="Spring S."/>
            <person name="Goker M."/>
            <person name="Wirth R."/>
            <person name="Woyke T."/>
            <person name="Bristow J."/>
            <person name="Eisen J.A."/>
            <person name="Markowitz V."/>
            <person name="Hugenholtz P."/>
            <person name="Klenk H.P."/>
            <person name="Kyrpides N.C."/>
        </authorList>
    </citation>
    <scope>NUCLEOTIDE SEQUENCE [LARGE SCALE GENOMIC DNA]</scope>
    <source>
        <strain evidence="3">DSM 14429 / JCM 11212 / NBRC 100878 / IC-017</strain>
    </source>
</reference>
<sequence>MRIRLNLECPRCGGALFMEEDDKNVSVYCIRCGLRVSWKLRDAARRAVKNIDGSLIFDWSSVIDELYLELTINH</sequence>
<evidence type="ECO:0000313" key="3">
    <source>
        <dbReference type="Proteomes" id="UP000006681"/>
    </source>
</evidence>
<gene>
    <name evidence="1" type="primary">rpo12</name>
    <name evidence="1" type="synonym">rpoP</name>
    <name evidence="2" type="ordered locus">Vdis_0245</name>
</gene>
<accession>E1QT64</accession>
<dbReference type="HAMAP" id="MF_00615">
    <property type="entry name" value="RNApol_arch_Rpo12"/>
    <property type="match status" value="1"/>
</dbReference>
<feature type="binding site" evidence="1">
    <location>
        <position position="32"/>
    </location>
    <ligand>
        <name>Zn(2+)</name>
        <dbReference type="ChEBI" id="CHEBI:29105"/>
    </ligand>
</feature>
<comment type="catalytic activity">
    <reaction evidence="1">
        <text>RNA(n) + a ribonucleoside 5'-triphosphate = RNA(n+1) + diphosphate</text>
        <dbReference type="Rhea" id="RHEA:21248"/>
        <dbReference type="Rhea" id="RHEA-COMP:14527"/>
        <dbReference type="Rhea" id="RHEA-COMP:17342"/>
        <dbReference type="ChEBI" id="CHEBI:33019"/>
        <dbReference type="ChEBI" id="CHEBI:61557"/>
        <dbReference type="ChEBI" id="CHEBI:140395"/>
        <dbReference type="EC" id="2.7.7.6"/>
    </reaction>
</comment>
<keyword evidence="1" id="KW-0804">Transcription</keyword>
<evidence type="ECO:0000256" key="1">
    <source>
        <dbReference type="HAMAP-Rule" id="MF_00615"/>
    </source>
</evidence>
<dbReference type="GO" id="GO:0008270">
    <property type="term" value="F:zinc ion binding"/>
    <property type="evidence" value="ECO:0007669"/>
    <property type="project" value="UniProtKB-UniRule"/>
</dbReference>
<dbReference type="InterPro" id="IPR023464">
    <property type="entry name" value="Rpo12"/>
</dbReference>
<keyword evidence="1" id="KW-0479">Metal-binding</keyword>
<feature type="binding site" evidence="1">
    <location>
        <position position="12"/>
    </location>
    <ligand>
        <name>Zn(2+)</name>
        <dbReference type="ChEBI" id="CHEBI:29105"/>
    </ligand>
</feature>
<dbReference type="Proteomes" id="UP000006681">
    <property type="component" value="Chromosome"/>
</dbReference>
<feature type="binding site" evidence="1">
    <location>
        <position position="29"/>
    </location>
    <ligand>
        <name>Zn(2+)</name>
        <dbReference type="ChEBI" id="CHEBI:29105"/>
    </ligand>
</feature>
<dbReference type="KEGG" id="vdi:Vdis_0245"/>
<dbReference type="GO" id="GO:0000428">
    <property type="term" value="C:DNA-directed RNA polymerase complex"/>
    <property type="evidence" value="ECO:0007669"/>
    <property type="project" value="UniProtKB-KW"/>
</dbReference>